<keyword evidence="4" id="KW-1185">Reference proteome</keyword>
<comment type="caution">
    <text evidence="3">The sequence shown here is derived from an EMBL/GenBank/DDBJ whole genome shotgun (WGS) entry which is preliminary data.</text>
</comment>
<dbReference type="Gene3D" id="3.20.20.190">
    <property type="entry name" value="Phosphatidylinositol (PI) phosphodiesterase"/>
    <property type="match status" value="1"/>
</dbReference>
<accession>A0A7X4KQM1</accession>
<feature type="signal peptide" evidence="1">
    <location>
        <begin position="1"/>
        <end position="33"/>
    </location>
</feature>
<organism evidence="3 4">
    <name type="scientific">Pseudoduganella aquatica</name>
    <dbReference type="NCBI Taxonomy" id="2660641"/>
    <lineage>
        <taxon>Bacteria</taxon>
        <taxon>Pseudomonadati</taxon>
        <taxon>Pseudomonadota</taxon>
        <taxon>Betaproteobacteria</taxon>
        <taxon>Burkholderiales</taxon>
        <taxon>Oxalobacteraceae</taxon>
        <taxon>Telluria group</taxon>
        <taxon>Pseudoduganella</taxon>
    </lineage>
</organism>
<evidence type="ECO:0000256" key="1">
    <source>
        <dbReference type="SAM" id="SignalP"/>
    </source>
</evidence>
<dbReference type="Proteomes" id="UP000450676">
    <property type="component" value="Unassembled WGS sequence"/>
</dbReference>
<sequence length="310" mass="32443">MAINRKTNKLPGRRAAGLLATALMLAAAAPAMGSACLGMQVHAHRGAASAPENSLSALRAAYEAGADGVETDLQMLGDQRWVVHHDLNTGRVVQAGAPRPVRQLASADWSAARMKLRGVLTDEAPPFAVDLADLAADYPQQTLNAEIKDLAPCGQVQALVGQLRSAMSHGNWFMTSGAAGNLRCARQADSAGYLGLVVFDGRNAEAAGANGLTRLIASKAKAPKLDQAWLARVKQDIGMPVGVHVDARTLDANPALLSDAALMKMPVFVYAVDGDAALAAALQRSRQHSGRWPSGVIVDESAAGFCARLR</sequence>
<dbReference type="EMBL" id="WWCU01000074">
    <property type="protein sequence ID" value="MYN11397.1"/>
    <property type="molecule type" value="Genomic_DNA"/>
</dbReference>
<feature type="chain" id="PRO_5030843243" evidence="1">
    <location>
        <begin position="34"/>
        <end position="310"/>
    </location>
</feature>
<keyword evidence="1" id="KW-0732">Signal</keyword>
<feature type="domain" description="GP-PDE" evidence="2">
    <location>
        <begin position="39"/>
        <end position="284"/>
    </location>
</feature>
<dbReference type="SUPFAM" id="SSF51695">
    <property type="entry name" value="PLC-like phosphodiesterases"/>
    <property type="match status" value="1"/>
</dbReference>
<evidence type="ECO:0000259" key="2">
    <source>
        <dbReference type="PROSITE" id="PS51704"/>
    </source>
</evidence>
<protein>
    <submittedName>
        <fullName evidence="3">Glycerophosphodiester phosphodiesterase</fullName>
    </submittedName>
</protein>
<dbReference type="Pfam" id="PF03009">
    <property type="entry name" value="GDPD"/>
    <property type="match status" value="1"/>
</dbReference>
<dbReference type="GO" id="GO:0008081">
    <property type="term" value="F:phosphoric diester hydrolase activity"/>
    <property type="evidence" value="ECO:0007669"/>
    <property type="project" value="InterPro"/>
</dbReference>
<gene>
    <name evidence="3" type="ORF">GTP77_29215</name>
</gene>
<dbReference type="RefSeq" id="WP_161075659.1">
    <property type="nucleotide sequence ID" value="NZ_WWCU01000074.1"/>
</dbReference>
<reference evidence="3 4" key="1">
    <citation type="submission" date="2019-12" db="EMBL/GenBank/DDBJ databases">
        <title>Novel species isolated from a subtropical stream in China.</title>
        <authorList>
            <person name="Lu H."/>
        </authorList>
    </citation>
    <scope>NUCLEOTIDE SEQUENCE [LARGE SCALE GENOMIC DNA]</scope>
    <source>
        <strain evidence="3 4">FT127W</strain>
    </source>
</reference>
<dbReference type="PANTHER" id="PTHR46211">
    <property type="entry name" value="GLYCEROPHOSPHORYL DIESTER PHOSPHODIESTERASE"/>
    <property type="match status" value="1"/>
</dbReference>
<dbReference type="CDD" id="cd08556">
    <property type="entry name" value="GDPD"/>
    <property type="match status" value="1"/>
</dbReference>
<dbReference type="InterPro" id="IPR017946">
    <property type="entry name" value="PLC-like_Pdiesterase_TIM-brl"/>
</dbReference>
<evidence type="ECO:0000313" key="3">
    <source>
        <dbReference type="EMBL" id="MYN11397.1"/>
    </source>
</evidence>
<proteinExistence type="predicted"/>
<dbReference type="AlphaFoldDB" id="A0A7X4KQM1"/>
<evidence type="ECO:0000313" key="4">
    <source>
        <dbReference type="Proteomes" id="UP000450676"/>
    </source>
</evidence>
<dbReference type="PANTHER" id="PTHR46211:SF1">
    <property type="entry name" value="GLYCEROPHOSPHODIESTER PHOSPHODIESTERASE, CYTOPLASMIC"/>
    <property type="match status" value="1"/>
</dbReference>
<dbReference type="GO" id="GO:0006629">
    <property type="term" value="P:lipid metabolic process"/>
    <property type="evidence" value="ECO:0007669"/>
    <property type="project" value="InterPro"/>
</dbReference>
<name>A0A7X4KQM1_9BURK</name>
<dbReference type="PROSITE" id="PS51704">
    <property type="entry name" value="GP_PDE"/>
    <property type="match status" value="1"/>
</dbReference>
<dbReference type="InterPro" id="IPR030395">
    <property type="entry name" value="GP_PDE_dom"/>
</dbReference>